<name>A0ABP7WL43_9GAMM</name>
<gene>
    <name evidence="3" type="ORF">GCM10022414_13310</name>
</gene>
<comment type="similarity">
    <text evidence="1">Belongs to the UPF0213 family.</text>
</comment>
<keyword evidence="4" id="KW-1185">Reference proteome</keyword>
<dbReference type="SMART" id="SM00465">
    <property type="entry name" value="GIYc"/>
    <property type="match status" value="1"/>
</dbReference>
<dbReference type="SUPFAM" id="SSF82771">
    <property type="entry name" value="GIY-YIG endonuclease"/>
    <property type="match status" value="1"/>
</dbReference>
<dbReference type="PANTHER" id="PTHR34477">
    <property type="entry name" value="UPF0213 PROTEIN YHBQ"/>
    <property type="match status" value="1"/>
</dbReference>
<evidence type="ECO:0000313" key="3">
    <source>
        <dbReference type="EMBL" id="GAA4091390.1"/>
    </source>
</evidence>
<evidence type="ECO:0000256" key="1">
    <source>
        <dbReference type="ARBA" id="ARBA00007435"/>
    </source>
</evidence>
<dbReference type="PROSITE" id="PS50164">
    <property type="entry name" value="GIY_YIG"/>
    <property type="match status" value="1"/>
</dbReference>
<dbReference type="PANTHER" id="PTHR34477:SF5">
    <property type="entry name" value="BSL5627 PROTEIN"/>
    <property type="match status" value="1"/>
</dbReference>
<accession>A0ABP7WL43</accession>
<sequence length="95" mass="11499">MKSPAIYILSNRPNGVLYIGVTSNLPNRIWQHRRGYLDGFSKQYRTHLLVYYEQFDDMHSAIAREKQLKHWKRTWKIELIERANPDWLDLYSSLF</sequence>
<protein>
    <submittedName>
        <fullName evidence="3">GIY-YIG nuclease family protein</fullName>
    </submittedName>
</protein>
<comment type="caution">
    <text evidence="3">The sequence shown here is derived from an EMBL/GenBank/DDBJ whole genome shotgun (WGS) entry which is preliminary data.</text>
</comment>
<dbReference type="InterPro" id="IPR035901">
    <property type="entry name" value="GIY-YIG_endonuc_sf"/>
</dbReference>
<reference evidence="4" key="1">
    <citation type="journal article" date="2019" name="Int. J. Syst. Evol. Microbiol.">
        <title>The Global Catalogue of Microorganisms (GCM) 10K type strain sequencing project: providing services to taxonomists for standard genome sequencing and annotation.</title>
        <authorList>
            <consortium name="The Broad Institute Genomics Platform"/>
            <consortium name="The Broad Institute Genome Sequencing Center for Infectious Disease"/>
            <person name="Wu L."/>
            <person name="Ma J."/>
        </authorList>
    </citation>
    <scope>NUCLEOTIDE SEQUENCE [LARGE SCALE GENOMIC DNA]</scope>
    <source>
        <strain evidence="4">JCM 17304</strain>
    </source>
</reference>
<dbReference type="Gene3D" id="3.40.1440.10">
    <property type="entry name" value="GIY-YIG endonuclease"/>
    <property type="match status" value="1"/>
</dbReference>
<dbReference type="Pfam" id="PF01541">
    <property type="entry name" value="GIY-YIG"/>
    <property type="match status" value="1"/>
</dbReference>
<feature type="domain" description="GIY-YIG" evidence="2">
    <location>
        <begin position="2"/>
        <end position="78"/>
    </location>
</feature>
<dbReference type="Proteomes" id="UP001500392">
    <property type="component" value="Unassembled WGS sequence"/>
</dbReference>
<proteinExistence type="inferred from homology"/>
<organism evidence="3 4">
    <name type="scientific">Zhongshania borealis</name>
    <dbReference type="NCBI Taxonomy" id="889488"/>
    <lineage>
        <taxon>Bacteria</taxon>
        <taxon>Pseudomonadati</taxon>
        <taxon>Pseudomonadota</taxon>
        <taxon>Gammaproteobacteria</taxon>
        <taxon>Cellvibrionales</taxon>
        <taxon>Spongiibacteraceae</taxon>
        <taxon>Zhongshania</taxon>
    </lineage>
</organism>
<dbReference type="InterPro" id="IPR050190">
    <property type="entry name" value="UPF0213_domain"/>
</dbReference>
<evidence type="ECO:0000259" key="2">
    <source>
        <dbReference type="PROSITE" id="PS50164"/>
    </source>
</evidence>
<dbReference type="CDD" id="cd10448">
    <property type="entry name" value="GIY-YIG_unchar_3"/>
    <property type="match status" value="1"/>
</dbReference>
<evidence type="ECO:0000313" key="4">
    <source>
        <dbReference type="Proteomes" id="UP001500392"/>
    </source>
</evidence>
<dbReference type="EMBL" id="BAABDM010000002">
    <property type="protein sequence ID" value="GAA4091390.1"/>
    <property type="molecule type" value="Genomic_DNA"/>
</dbReference>
<dbReference type="RefSeq" id="WP_344933814.1">
    <property type="nucleotide sequence ID" value="NZ_BAABDM010000002.1"/>
</dbReference>
<dbReference type="InterPro" id="IPR000305">
    <property type="entry name" value="GIY-YIG_endonuc"/>
</dbReference>